<evidence type="ECO:0000256" key="1">
    <source>
        <dbReference type="SAM" id="MobiDB-lite"/>
    </source>
</evidence>
<name>A0AAW0GJK3_9APHY</name>
<evidence type="ECO:0000313" key="3">
    <source>
        <dbReference type="Proteomes" id="UP001385951"/>
    </source>
</evidence>
<proteinExistence type="predicted"/>
<reference evidence="2 3" key="1">
    <citation type="submission" date="2022-09" db="EMBL/GenBank/DDBJ databases">
        <authorList>
            <person name="Palmer J.M."/>
        </authorList>
    </citation>
    <scope>NUCLEOTIDE SEQUENCE [LARGE SCALE GENOMIC DNA]</scope>
    <source>
        <strain evidence="2 3">DSM 7382</strain>
    </source>
</reference>
<feature type="region of interest" description="Disordered" evidence="1">
    <location>
        <begin position="13"/>
        <end position="32"/>
    </location>
</feature>
<dbReference type="AlphaFoldDB" id="A0AAW0GJK3"/>
<sequence length="58" mass="6142">MYMNTGCTFIFPKLSPPASSPSSRGSKAVQRPGLFPRTFGISARSGMRSTPITSCVSS</sequence>
<organism evidence="2 3">
    <name type="scientific">Cerrena zonata</name>
    <dbReference type="NCBI Taxonomy" id="2478898"/>
    <lineage>
        <taxon>Eukaryota</taxon>
        <taxon>Fungi</taxon>
        <taxon>Dikarya</taxon>
        <taxon>Basidiomycota</taxon>
        <taxon>Agaricomycotina</taxon>
        <taxon>Agaricomycetes</taxon>
        <taxon>Polyporales</taxon>
        <taxon>Cerrenaceae</taxon>
        <taxon>Cerrena</taxon>
    </lineage>
</organism>
<keyword evidence="3" id="KW-1185">Reference proteome</keyword>
<gene>
    <name evidence="2" type="ORF">QCA50_007906</name>
</gene>
<dbReference type="Proteomes" id="UP001385951">
    <property type="component" value="Unassembled WGS sequence"/>
</dbReference>
<dbReference type="EMBL" id="JASBNA010000009">
    <property type="protein sequence ID" value="KAK7689215.1"/>
    <property type="molecule type" value="Genomic_DNA"/>
</dbReference>
<protein>
    <submittedName>
        <fullName evidence="2">Uncharacterized protein</fullName>
    </submittedName>
</protein>
<accession>A0AAW0GJK3</accession>
<comment type="caution">
    <text evidence="2">The sequence shown here is derived from an EMBL/GenBank/DDBJ whole genome shotgun (WGS) entry which is preliminary data.</text>
</comment>
<evidence type="ECO:0000313" key="2">
    <source>
        <dbReference type="EMBL" id="KAK7689215.1"/>
    </source>
</evidence>